<dbReference type="PROSITE" id="PS50887">
    <property type="entry name" value="GGDEF"/>
    <property type="match status" value="1"/>
</dbReference>
<accession>A0A2G6KAH4</accession>
<dbReference type="FunFam" id="3.20.20.450:FF:000001">
    <property type="entry name" value="Cyclic di-GMP phosphodiesterase yahA"/>
    <property type="match status" value="1"/>
</dbReference>
<dbReference type="InterPro" id="IPR043128">
    <property type="entry name" value="Rev_trsase/Diguanyl_cyclase"/>
</dbReference>
<dbReference type="AlphaFoldDB" id="A0A2G6KAH4"/>
<evidence type="ECO:0008006" key="9">
    <source>
        <dbReference type="Google" id="ProtNLM"/>
    </source>
</evidence>
<dbReference type="SUPFAM" id="SSF52172">
    <property type="entry name" value="CheY-like"/>
    <property type="match status" value="1"/>
</dbReference>
<dbReference type="Pfam" id="PF00563">
    <property type="entry name" value="EAL"/>
    <property type="match status" value="1"/>
</dbReference>
<dbReference type="EMBL" id="PDSK01000109">
    <property type="protein sequence ID" value="PIE32688.1"/>
    <property type="molecule type" value="Genomic_DNA"/>
</dbReference>
<reference evidence="7 8" key="1">
    <citation type="submission" date="2017-10" db="EMBL/GenBank/DDBJ databases">
        <title>Novel microbial diversity and functional potential in the marine mammal oral microbiome.</title>
        <authorList>
            <person name="Dudek N.K."/>
            <person name="Sun C.L."/>
            <person name="Burstein D."/>
            <person name="Kantor R.S."/>
            <person name="Aliaga Goltsman D.S."/>
            <person name="Bik E.M."/>
            <person name="Thomas B.C."/>
            <person name="Banfield J.F."/>
            <person name="Relman D.A."/>
        </authorList>
    </citation>
    <scope>NUCLEOTIDE SEQUENCE [LARGE SCALE GENOMIC DNA]</scope>
    <source>
        <strain evidence="7">DOLJORAL78_47_16</strain>
    </source>
</reference>
<dbReference type="Pfam" id="PF00990">
    <property type="entry name" value="GGDEF"/>
    <property type="match status" value="1"/>
</dbReference>
<dbReference type="PANTHER" id="PTHR44757">
    <property type="entry name" value="DIGUANYLATE CYCLASE DGCP"/>
    <property type="match status" value="1"/>
</dbReference>
<evidence type="ECO:0000259" key="2">
    <source>
        <dbReference type="PROSITE" id="PS50110"/>
    </source>
</evidence>
<dbReference type="CDD" id="cd00130">
    <property type="entry name" value="PAS"/>
    <property type="match status" value="1"/>
</dbReference>
<keyword evidence="1" id="KW-0597">Phosphoprotein</keyword>
<dbReference type="SMART" id="SM00448">
    <property type="entry name" value="REC"/>
    <property type="match status" value="1"/>
</dbReference>
<evidence type="ECO:0000259" key="5">
    <source>
        <dbReference type="PROSITE" id="PS50883"/>
    </source>
</evidence>
<dbReference type="InterPro" id="IPR052155">
    <property type="entry name" value="Biofilm_reg_signaling"/>
</dbReference>
<gene>
    <name evidence="7" type="ORF">CSA56_14465</name>
</gene>
<dbReference type="CDD" id="cd01949">
    <property type="entry name" value="GGDEF"/>
    <property type="match status" value="1"/>
</dbReference>
<dbReference type="NCBIfam" id="TIGR00254">
    <property type="entry name" value="GGDEF"/>
    <property type="match status" value="1"/>
</dbReference>
<evidence type="ECO:0000256" key="1">
    <source>
        <dbReference type="PROSITE-ProRule" id="PRU00169"/>
    </source>
</evidence>
<dbReference type="Gene3D" id="3.30.70.270">
    <property type="match status" value="1"/>
</dbReference>
<dbReference type="SUPFAM" id="SSF55785">
    <property type="entry name" value="PYP-like sensor domain (PAS domain)"/>
    <property type="match status" value="1"/>
</dbReference>
<feature type="domain" description="Response regulatory" evidence="2">
    <location>
        <begin position="8"/>
        <end position="125"/>
    </location>
</feature>
<dbReference type="SMART" id="SM00052">
    <property type="entry name" value="EAL"/>
    <property type="match status" value="1"/>
</dbReference>
<dbReference type="Gene3D" id="3.30.450.20">
    <property type="entry name" value="PAS domain"/>
    <property type="match status" value="1"/>
</dbReference>
<feature type="domain" description="PAS" evidence="3">
    <location>
        <begin position="144"/>
        <end position="197"/>
    </location>
</feature>
<dbReference type="Proteomes" id="UP000230821">
    <property type="component" value="Unassembled WGS sequence"/>
</dbReference>
<feature type="domain" description="PAC" evidence="4">
    <location>
        <begin position="216"/>
        <end position="268"/>
    </location>
</feature>
<dbReference type="PROSITE" id="PS50883">
    <property type="entry name" value="EAL"/>
    <property type="match status" value="1"/>
</dbReference>
<comment type="caution">
    <text evidence="7">The sequence shown here is derived from an EMBL/GenBank/DDBJ whole genome shotgun (WGS) entry which is preliminary data.</text>
</comment>
<dbReference type="PANTHER" id="PTHR44757:SF2">
    <property type="entry name" value="BIOFILM ARCHITECTURE MAINTENANCE PROTEIN MBAA"/>
    <property type="match status" value="1"/>
</dbReference>
<feature type="domain" description="GGDEF" evidence="6">
    <location>
        <begin position="309"/>
        <end position="442"/>
    </location>
</feature>
<feature type="domain" description="EAL" evidence="5">
    <location>
        <begin position="450"/>
        <end position="703"/>
    </location>
</feature>
<dbReference type="InterPro" id="IPR000700">
    <property type="entry name" value="PAS-assoc_C"/>
</dbReference>
<dbReference type="GO" id="GO:0006355">
    <property type="term" value="P:regulation of DNA-templated transcription"/>
    <property type="evidence" value="ECO:0007669"/>
    <property type="project" value="InterPro"/>
</dbReference>
<dbReference type="InterPro" id="IPR001633">
    <property type="entry name" value="EAL_dom"/>
</dbReference>
<protein>
    <recommendedName>
        <fullName evidence="9">Two-component system response regulator</fullName>
    </recommendedName>
</protein>
<dbReference type="SMART" id="SM00091">
    <property type="entry name" value="PAS"/>
    <property type="match status" value="1"/>
</dbReference>
<organism evidence="7 8">
    <name type="scientific">candidate division KSB3 bacterium</name>
    <dbReference type="NCBI Taxonomy" id="2044937"/>
    <lineage>
        <taxon>Bacteria</taxon>
        <taxon>candidate division KSB3</taxon>
    </lineage>
</organism>
<evidence type="ECO:0000259" key="3">
    <source>
        <dbReference type="PROSITE" id="PS50112"/>
    </source>
</evidence>
<dbReference type="InterPro" id="IPR000160">
    <property type="entry name" value="GGDEF_dom"/>
</dbReference>
<evidence type="ECO:0000259" key="4">
    <source>
        <dbReference type="PROSITE" id="PS50113"/>
    </source>
</evidence>
<dbReference type="Gene3D" id="3.40.50.2300">
    <property type="match status" value="1"/>
</dbReference>
<dbReference type="InterPro" id="IPR013767">
    <property type="entry name" value="PAS_fold"/>
</dbReference>
<dbReference type="PROSITE" id="PS50110">
    <property type="entry name" value="RESPONSE_REGULATORY"/>
    <property type="match status" value="1"/>
</dbReference>
<evidence type="ECO:0000259" key="6">
    <source>
        <dbReference type="PROSITE" id="PS50887"/>
    </source>
</evidence>
<dbReference type="InterPro" id="IPR035965">
    <property type="entry name" value="PAS-like_dom_sf"/>
</dbReference>
<dbReference type="InterPro" id="IPR029787">
    <property type="entry name" value="Nucleotide_cyclase"/>
</dbReference>
<dbReference type="InterPro" id="IPR035919">
    <property type="entry name" value="EAL_sf"/>
</dbReference>
<dbReference type="InterPro" id="IPR000014">
    <property type="entry name" value="PAS"/>
</dbReference>
<evidence type="ECO:0000313" key="7">
    <source>
        <dbReference type="EMBL" id="PIE32688.1"/>
    </source>
</evidence>
<dbReference type="InterPro" id="IPR001789">
    <property type="entry name" value="Sig_transdc_resp-reg_receiver"/>
</dbReference>
<evidence type="ECO:0000313" key="8">
    <source>
        <dbReference type="Proteomes" id="UP000230821"/>
    </source>
</evidence>
<dbReference type="SUPFAM" id="SSF55073">
    <property type="entry name" value="Nucleotide cyclase"/>
    <property type="match status" value="1"/>
</dbReference>
<dbReference type="NCBIfam" id="TIGR00229">
    <property type="entry name" value="sensory_box"/>
    <property type="match status" value="1"/>
</dbReference>
<proteinExistence type="predicted"/>
<dbReference type="Pfam" id="PF00989">
    <property type="entry name" value="PAS"/>
    <property type="match status" value="1"/>
</dbReference>
<dbReference type="PROSITE" id="PS50113">
    <property type="entry name" value="PAC"/>
    <property type="match status" value="1"/>
</dbReference>
<dbReference type="SMART" id="SM00267">
    <property type="entry name" value="GGDEF"/>
    <property type="match status" value="1"/>
</dbReference>
<dbReference type="Gene3D" id="3.20.20.450">
    <property type="entry name" value="EAL domain"/>
    <property type="match status" value="1"/>
</dbReference>
<dbReference type="SUPFAM" id="SSF141868">
    <property type="entry name" value="EAL domain-like"/>
    <property type="match status" value="1"/>
</dbReference>
<dbReference type="PROSITE" id="PS50112">
    <property type="entry name" value="PAS"/>
    <property type="match status" value="1"/>
</dbReference>
<name>A0A2G6KAH4_9BACT</name>
<dbReference type="CDD" id="cd01948">
    <property type="entry name" value="EAL"/>
    <property type="match status" value="1"/>
</dbReference>
<dbReference type="GO" id="GO:0000160">
    <property type="term" value="P:phosphorelay signal transduction system"/>
    <property type="evidence" value="ECO:0007669"/>
    <property type="project" value="InterPro"/>
</dbReference>
<dbReference type="Pfam" id="PF00072">
    <property type="entry name" value="Response_reg"/>
    <property type="match status" value="1"/>
</dbReference>
<feature type="modified residue" description="4-aspartylphosphate" evidence="1">
    <location>
        <position position="57"/>
    </location>
</feature>
<sequence>MSETKKAQILLVDDRPANLLALEQILEDLHCHVLKATSGPEALRLVSRYNFALILLDVQMPGMDGFETAELIRSRKSSQQIPIIFVTAISKEQQHVFKGYESGAVDYLVKPLDASILKSKTRVFIELHEQKTLLEQQSEALRKSEEKYRTVLESAPAPVVVHDMTGKITYLNTAFSRVFGWSLTESIGQKIDFVPDEYQTGSELIFTKITNGERVSGIETCRLTKNGDRLEVSISGAGFFDDHGALQGSVMTIQDITERKKSEDEIKFLAYHDALTGLPNRKSFYMRLEDELEQSYRPPEGERRRPRGYKHALLFLDLNKFKYVNDSLGHDVGDELLKIVAHRLRQCVRKRDHVFRLSGDEFTILLNNLCNNTDVAKVAEKIREVIAHPIKINDAELYVTVSIGISVYPEDGDNVESLVKYADIAMYAAKAKQQGYRFFTEEMNQNALERIRMENRLRTALQDNQFTVYYQPFVGSYGQIIGMEALLRWQHPELGQVSPTKFIPLAEETGAIISIGKWVLHTACSQTKRWQDMGYKSFYVTVNLSTRQFQEPDLIETIEQALQTTGLSPGCLKLEVTESSIMENPEDAIAKMTLLRSLGIHFSIDDFGTGYSSLSYLKRFPIDTLKIDRSFVMDSLTNKDDQEIIKTIIAMARNLDLDTVAEGIETQEQFDFLSDQGCHMMQGYYFGRPMPAENFEEQLQLHGTI</sequence>
<dbReference type="InterPro" id="IPR011006">
    <property type="entry name" value="CheY-like_superfamily"/>
</dbReference>